<accession>A0A392R3F0</accession>
<dbReference type="Proteomes" id="UP000265520">
    <property type="component" value="Unassembled WGS sequence"/>
</dbReference>
<evidence type="ECO:0000313" key="2">
    <source>
        <dbReference type="Proteomes" id="UP000265520"/>
    </source>
</evidence>
<dbReference type="EMBL" id="LXQA010184837">
    <property type="protein sequence ID" value="MCI31128.1"/>
    <property type="molecule type" value="Genomic_DNA"/>
</dbReference>
<evidence type="ECO:0000313" key="1">
    <source>
        <dbReference type="EMBL" id="MCI31128.1"/>
    </source>
</evidence>
<proteinExistence type="predicted"/>
<protein>
    <submittedName>
        <fullName evidence="1">Uncharacterized protein</fullName>
    </submittedName>
</protein>
<reference evidence="1 2" key="1">
    <citation type="journal article" date="2018" name="Front. Plant Sci.">
        <title>Red Clover (Trifolium pratense) and Zigzag Clover (T. medium) - A Picture of Genomic Similarities and Differences.</title>
        <authorList>
            <person name="Dluhosova J."/>
            <person name="Istvanek J."/>
            <person name="Nedelnik J."/>
            <person name="Repkova J."/>
        </authorList>
    </citation>
    <scope>NUCLEOTIDE SEQUENCE [LARGE SCALE GENOMIC DNA]</scope>
    <source>
        <strain evidence="2">cv. 10/8</strain>
        <tissue evidence="1">Leaf</tissue>
    </source>
</reference>
<comment type="caution">
    <text evidence="1">The sequence shown here is derived from an EMBL/GenBank/DDBJ whole genome shotgun (WGS) entry which is preliminary data.</text>
</comment>
<sequence length="74" mass="8317">IKLAFVGYSKRAWNCQEYIATDIEIILASKGHWRGSSWSSRVLKCTAVADSFAWLLEVSKTSLSEAVTRCYLIS</sequence>
<dbReference type="AlphaFoldDB" id="A0A392R3F0"/>
<feature type="non-terminal residue" evidence="1">
    <location>
        <position position="1"/>
    </location>
</feature>
<name>A0A392R3F0_9FABA</name>
<organism evidence="1 2">
    <name type="scientific">Trifolium medium</name>
    <dbReference type="NCBI Taxonomy" id="97028"/>
    <lineage>
        <taxon>Eukaryota</taxon>
        <taxon>Viridiplantae</taxon>
        <taxon>Streptophyta</taxon>
        <taxon>Embryophyta</taxon>
        <taxon>Tracheophyta</taxon>
        <taxon>Spermatophyta</taxon>
        <taxon>Magnoliopsida</taxon>
        <taxon>eudicotyledons</taxon>
        <taxon>Gunneridae</taxon>
        <taxon>Pentapetalae</taxon>
        <taxon>rosids</taxon>
        <taxon>fabids</taxon>
        <taxon>Fabales</taxon>
        <taxon>Fabaceae</taxon>
        <taxon>Papilionoideae</taxon>
        <taxon>50 kb inversion clade</taxon>
        <taxon>NPAAA clade</taxon>
        <taxon>Hologalegina</taxon>
        <taxon>IRL clade</taxon>
        <taxon>Trifolieae</taxon>
        <taxon>Trifolium</taxon>
    </lineage>
</organism>
<keyword evidence="2" id="KW-1185">Reference proteome</keyword>